<dbReference type="SUPFAM" id="SSF48498">
    <property type="entry name" value="Tetracyclin repressor-like, C-terminal domain"/>
    <property type="match status" value="1"/>
</dbReference>
<feature type="region of interest" description="Disordered" evidence="5">
    <location>
        <begin position="1"/>
        <end position="28"/>
    </location>
</feature>
<evidence type="ECO:0000313" key="8">
    <source>
        <dbReference type="Proteomes" id="UP000589620"/>
    </source>
</evidence>
<dbReference type="PROSITE" id="PS50977">
    <property type="entry name" value="HTH_TETR_2"/>
    <property type="match status" value="1"/>
</dbReference>
<dbReference type="InterPro" id="IPR036271">
    <property type="entry name" value="Tet_transcr_reg_TetR-rel_C_sf"/>
</dbReference>
<feature type="domain" description="HTH tetR-type" evidence="6">
    <location>
        <begin position="32"/>
        <end position="91"/>
    </location>
</feature>
<dbReference type="InterPro" id="IPR050109">
    <property type="entry name" value="HTH-type_TetR-like_transc_reg"/>
</dbReference>
<name>A0A852T1N9_9MICO</name>
<organism evidence="7 8">
    <name type="scientific">Leifsonia soli</name>
    <dbReference type="NCBI Taxonomy" id="582665"/>
    <lineage>
        <taxon>Bacteria</taxon>
        <taxon>Bacillati</taxon>
        <taxon>Actinomycetota</taxon>
        <taxon>Actinomycetes</taxon>
        <taxon>Micrococcales</taxon>
        <taxon>Microbacteriaceae</taxon>
        <taxon>Leifsonia</taxon>
    </lineage>
</organism>
<comment type="caution">
    <text evidence="7">The sequence shown here is derived from an EMBL/GenBank/DDBJ whole genome shotgun (WGS) entry which is preliminary data.</text>
</comment>
<dbReference type="InterPro" id="IPR049445">
    <property type="entry name" value="TetR_SbtR-like_C"/>
</dbReference>
<evidence type="ECO:0000313" key="7">
    <source>
        <dbReference type="EMBL" id="NYD75067.1"/>
    </source>
</evidence>
<evidence type="ECO:0000256" key="2">
    <source>
        <dbReference type="ARBA" id="ARBA00023125"/>
    </source>
</evidence>
<dbReference type="GO" id="GO:0003700">
    <property type="term" value="F:DNA-binding transcription factor activity"/>
    <property type="evidence" value="ECO:0007669"/>
    <property type="project" value="TreeGrafter"/>
</dbReference>
<dbReference type="AlphaFoldDB" id="A0A852T1N9"/>
<keyword evidence="3" id="KW-0804">Transcription</keyword>
<feature type="compositionally biased region" description="Polar residues" evidence="5">
    <location>
        <begin position="1"/>
        <end position="20"/>
    </location>
</feature>
<accession>A0A852T1N9</accession>
<evidence type="ECO:0000256" key="5">
    <source>
        <dbReference type="SAM" id="MobiDB-lite"/>
    </source>
</evidence>
<sequence length="212" mass="21942">MAASTRTPASAIASTDTSTGAAPGRAQRSDARQNVTALIAAAKSVFAESGVEAPVRAIAERAGVGVGTLYRHFPLRSDLISAVFRAEIDACAAAATEIEAASPPGEALDRWIMRYTQFVGTKRGLAAALHSGDPAYEPLADYFSTHLAPTLERLLASARSAGDIEQEVDAVELLGAVANLCHGAGPHGGVSPRADRMVRILLAGLRAPADEL</sequence>
<evidence type="ECO:0000256" key="3">
    <source>
        <dbReference type="ARBA" id="ARBA00023163"/>
    </source>
</evidence>
<proteinExistence type="predicted"/>
<protein>
    <submittedName>
        <fullName evidence="7">AcrR family transcriptional regulator</fullName>
    </submittedName>
</protein>
<dbReference type="PANTHER" id="PTHR30055:SF234">
    <property type="entry name" value="HTH-TYPE TRANSCRIPTIONAL REGULATOR BETI"/>
    <property type="match status" value="1"/>
</dbReference>
<dbReference type="Pfam" id="PF00440">
    <property type="entry name" value="TetR_N"/>
    <property type="match status" value="1"/>
</dbReference>
<dbReference type="PANTHER" id="PTHR30055">
    <property type="entry name" value="HTH-TYPE TRANSCRIPTIONAL REGULATOR RUTR"/>
    <property type="match status" value="1"/>
</dbReference>
<dbReference type="EMBL" id="JACCBJ010000001">
    <property type="protein sequence ID" value="NYD75067.1"/>
    <property type="molecule type" value="Genomic_DNA"/>
</dbReference>
<reference evidence="7 8" key="1">
    <citation type="submission" date="2020-07" db="EMBL/GenBank/DDBJ databases">
        <title>Sequencing the genomes of 1000 actinobacteria strains.</title>
        <authorList>
            <person name="Klenk H.-P."/>
        </authorList>
    </citation>
    <scope>NUCLEOTIDE SEQUENCE [LARGE SCALE GENOMIC DNA]</scope>
    <source>
        <strain evidence="7 8">DSM 23871</strain>
    </source>
</reference>
<evidence type="ECO:0000256" key="4">
    <source>
        <dbReference type="PROSITE-ProRule" id="PRU00335"/>
    </source>
</evidence>
<evidence type="ECO:0000259" key="6">
    <source>
        <dbReference type="PROSITE" id="PS50977"/>
    </source>
</evidence>
<dbReference type="InterPro" id="IPR009057">
    <property type="entry name" value="Homeodomain-like_sf"/>
</dbReference>
<feature type="DNA-binding region" description="H-T-H motif" evidence="4">
    <location>
        <begin position="54"/>
        <end position="73"/>
    </location>
</feature>
<dbReference type="InterPro" id="IPR001647">
    <property type="entry name" value="HTH_TetR"/>
</dbReference>
<dbReference type="PRINTS" id="PR00455">
    <property type="entry name" value="HTHTETR"/>
</dbReference>
<keyword evidence="1" id="KW-0805">Transcription regulation</keyword>
<evidence type="ECO:0000256" key="1">
    <source>
        <dbReference type="ARBA" id="ARBA00023015"/>
    </source>
</evidence>
<dbReference type="Pfam" id="PF21597">
    <property type="entry name" value="TetR_C_43"/>
    <property type="match status" value="1"/>
</dbReference>
<gene>
    <name evidence="7" type="ORF">BJ963_002586</name>
</gene>
<dbReference type="RefSeq" id="WP_179457106.1">
    <property type="nucleotide sequence ID" value="NZ_BAAAPX010000001.1"/>
</dbReference>
<dbReference type="SUPFAM" id="SSF46689">
    <property type="entry name" value="Homeodomain-like"/>
    <property type="match status" value="1"/>
</dbReference>
<dbReference type="GO" id="GO:0000976">
    <property type="term" value="F:transcription cis-regulatory region binding"/>
    <property type="evidence" value="ECO:0007669"/>
    <property type="project" value="TreeGrafter"/>
</dbReference>
<dbReference type="Proteomes" id="UP000589620">
    <property type="component" value="Unassembled WGS sequence"/>
</dbReference>
<dbReference type="Gene3D" id="1.10.357.10">
    <property type="entry name" value="Tetracycline Repressor, domain 2"/>
    <property type="match status" value="1"/>
</dbReference>
<keyword evidence="8" id="KW-1185">Reference proteome</keyword>
<keyword evidence="2 4" id="KW-0238">DNA-binding</keyword>